<dbReference type="InterPro" id="IPR055188">
    <property type="entry name" value="Choice_anch_I"/>
</dbReference>
<evidence type="ECO:0000313" key="5">
    <source>
        <dbReference type="Proteomes" id="UP000192907"/>
    </source>
</evidence>
<feature type="chain" id="PRO_5012283241" description="Choice-of-anchor I domain-containing protein" evidence="2">
    <location>
        <begin position="23"/>
        <end position="542"/>
    </location>
</feature>
<dbReference type="PANTHER" id="PTHR46928">
    <property type="entry name" value="MESENCHYME-SPECIFIC CELL SURFACE GLYCOPROTEIN"/>
    <property type="match status" value="1"/>
</dbReference>
<dbReference type="NCBIfam" id="NF038117">
    <property type="entry name" value="choice_anch_I"/>
    <property type="match status" value="1"/>
</dbReference>
<dbReference type="Pfam" id="PF22494">
    <property type="entry name" value="choice_anch_I"/>
    <property type="match status" value="1"/>
</dbReference>
<feature type="domain" description="Choice-of-anchor I" evidence="3">
    <location>
        <begin position="62"/>
        <end position="539"/>
    </location>
</feature>
<dbReference type="AlphaFoldDB" id="A0A1Y6CBR1"/>
<dbReference type="EMBL" id="FWZT01000016">
    <property type="protein sequence ID" value="SMF53478.1"/>
    <property type="molecule type" value="Genomic_DNA"/>
</dbReference>
<dbReference type="OrthoDB" id="9803927at2"/>
<dbReference type="InterPro" id="IPR011044">
    <property type="entry name" value="Quino_amine_DH_bsu"/>
</dbReference>
<dbReference type="Proteomes" id="UP000192907">
    <property type="component" value="Unassembled WGS sequence"/>
</dbReference>
<evidence type="ECO:0000256" key="2">
    <source>
        <dbReference type="SAM" id="SignalP"/>
    </source>
</evidence>
<sequence length="542" mass="58163">MVLNRRSWISLLSSMTIFSVSACSSSSDEREPAPVEEQQQNLVSSKPFGVELKLLSRYKTGLFDEGGSEIIQYHTPTNRVIAVNAGTTSLDIMTLSNSGSLALEKSLSVSDLSKGQGIKRPLGAANSVAVGGDRIAVAVEAAVKQDPGYVFVLNAVSLKVESVYEVGALPDMVTFSGSLILVANEGEPNGDLTVDPEGSISIIDLSQGSTGKVAHLGFKDFNKGASRHQELDLDKMRIFGLGATVAQDLEPEYITVSHDGSKAFVSLQENNALAVVDLKAKRIAKIVGLGYKDYGIEANKLDISDRDGIKLSAYPGIYGMYQPDGIASYAVEGETFIVTANEGDARDYEEARLSDLDLGPKFGQLQDLRLTVTASQGADRLGVYQKLYSFGARSFSIFKDDGQLVFDSASDFESILAQDFPNQFNQTNDKNQSVDNRSDDKGPEPEGVALGTIDGRTLAFIGLERVSGIMVYDITDPANSRYLTYFSSRNFEALDASQDGAGDLGPEGLVFVSADQNPTGRNLLIVGHEVSGTTTVYEVAKQ</sequence>
<dbReference type="PROSITE" id="PS51257">
    <property type="entry name" value="PROKAR_LIPOPROTEIN"/>
    <property type="match status" value="1"/>
</dbReference>
<gene>
    <name evidence="4" type="ORF">SAMN06296036_116128</name>
</gene>
<evidence type="ECO:0000259" key="3">
    <source>
        <dbReference type="Pfam" id="PF22494"/>
    </source>
</evidence>
<dbReference type="InterPro" id="IPR015943">
    <property type="entry name" value="WD40/YVTN_repeat-like_dom_sf"/>
</dbReference>
<keyword evidence="2" id="KW-0732">Signal</keyword>
<feature type="compositionally biased region" description="Polar residues" evidence="1">
    <location>
        <begin position="423"/>
        <end position="435"/>
    </location>
</feature>
<dbReference type="InterPro" id="IPR052956">
    <property type="entry name" value="Mesenchyme-surface_protein"/>
</dbReference>
<accession>A0A1Y6CBR1</accession>
<dbReference type="Gene3D" id="2.130.10.10">
    <property type="entry name" value="YVTN repeat-like/Quinoprotein amine dehydrogenase"/>
    <property type="match status" value="1"/>
</dbReference>
<dbReference type="RefSeq" id="WP_132321668.1">
    <property type="nucleotide sequence ID" value="NZ_FWZT01000016.1"/>
</dbReference>
<name>A0A1Y6CBR1_9BACT</name>
<feature type="region of interest" description="Disordered" evidence="1">
    <location>
        <begin position="423"/>
        <end position="448"/>
    </location>
</feature>
<evidence type="ECO:0000256" key="1">
    <source>
        <dbReference type="SAM" id="MobiDB-lite"/>
    </source>
</evidence>
<feature type="signal peptide" evidence="2">
    <location>
        <begin position="1"/>
        <end position="22"/>
    </location>
</feature>
<protein>
    <recommendedName>
        <fullName evidence="3">Choice-of-anchor I domain-containing protein</fullName>
    </recommendedName>
</protein>
<proteinExistence type="predicted"/>
<reference evidence="5" key="1">
    <citation type="submission" date="2017-04" db="EMBL/GenBank/DDBJ databases">
        <authorList>
            <person name="Varghese N."/>
            <person name="Submissions S."/>
        </authorList>
    </citation>
    <scope>NUCLEOTIDE SEQUENCE [LARGE SCALE GENOMIC DNA]</scope>
    <source>
        <strain evidence="5">RKEM611</strain>
    </source>
</reference>
<dbReference type="STRING" id="1513793.SAMN06296036_116128"/>
<dbReference type="PANTHER" id="PTHR46928:SF1">
    <property type="entry name" value="MESENCHYME-SPECIFIC CELL SURFACE GLYCOPROTEIN"/>
    <property type="match status" value="1"/>
</dbReference>
<dbReference type="SUPFAM" id="SSF50969">
    <property type="entry name" value="YVTN repeat-like/Quinoprotein amine dehydrogenase"/>
    <property type="match status" value="1"/>
</dbReference>
<keyword evidence="5" id="KW-1185">Reference proteome</keyword>
<evidence type="ECO:0000313" key="4">
    <source>
        <dbReference type="EMBL" id="SMF53478.1"/>
    </source>
</evidence>
<organism evidence="4 5">
    <name type="scientific">Pseudobacteriovorax antillogorgiicola</name>
    <dbReference type="NCBI Taxonomy" id="1513793"/>
    <lineage>
        <taxon>Bacteria</taxon>
        <taxon>Pseudomonadati</taxon>
        <taxon>Bdellovibrionota</taxon>
        <taxon>Oligoflexia</taxon>
        <taxon>Oligoflexales</taxon>
        <taxon>Pseudobacteriovoracaceae</taxon>
        <taxon>Pseudobacteriovorax</taxon>
    </lineage>
</organism>